<organism evidence="2">
    <name type="scientific">uncultured Gemmatimonadaceae bacterium</name>
    <dbReference type="NCBI Taxonomy" id="246130"/>
    <lineage>
        <taxon>Bacteria</taxon>
        <taxon>Pseudomonadati</taxon>
        <taxon>Gemmatimonadota</taxon>
        <taxon>Gemmatimonadia</taxon>
        <taxon>Gemmatimonadales</taxon>
        <taxon>Gemmatimonadaceae</taxon>
        <taxon>environmental samples</taxon>
    </lineage>
</organism>
<feature type="compositionally biased region" description="Basic and acidic residues" evidence="1">
    <location>
        <begin position="200"/>
        <end position="217"/>
    </location>
</feature>
<feature type="compositionally biased region" description="Basic and acidic residues" evidence="1">
    <location>
        <begin position="163"/>
        <end position="180"/>
    </location>
</feature>
<feature type="compositionally biased region" description="Basic and acidic residues" evidence="1">
    <location>
        <begin position="228"/>
        <end position="238"/>
    </location>
</feature>
<evidence type="ECO:0000313" key="2">
    <source>
        <dbReference type="EMBL" id="CAA9290384.1"/>
    </source>
</evidence>
<dbReference type="AlphaFoldDB" id="A0A6J4JXV9"/>
<proteinExistence type="predicted"/>
<dbReference type="EMBL" id="CADCTU010000018">
    <property type="protein sequence ID" value="CAA9290384.1"/>
    <property type="molecule type" value="Genomic_DNA"/>
</dbReference>
<accession>A0A6J4JXV9</accession>
<name>A0A6J4JXV9_9BACT</name>
<feature type="region of interest" description="Disordered" evidence="1">
    <location>
        <begin position="129"/>
        <end position="238"/>
    </location>
</feature>
<evidence type="ECO:0000256" key="1">
    <source>
        <dbReference type="SAM" id="MobiDB-lite"/>
    </source>
</evidence>
<reference evidence="2" key="1">
    <citation type="submission" date="2020-02" db="EMBL/GenBank/DDBJ databases">
        <authorList>
            <person name="Meier V. D."/>
        </authorList>
    </citation>
    <scope>NUCLEOTIDE SEQUENCE</scope>
    <source>
        <strain evidence="2">AVDCRST_MAG11</strain>
    </source>
</reference>
<feature type="non-terminal residue" evidence="2">
    <location>
        <position position="238"/>
    </location>
</feature>
<feature type="compositionally biased region" description="Basic and acidic residues" evidence="1">
    <location>
        <begin position="144"/>
        <end position="154"/>
    </location>
</feature>
<protein>
    <submittedName>
        <fullName evidence="2">Tol-Pal system protein TolQ</fullName>
    </submittedName>
</protein>
<feature type="non-terminal residue" evidence="2">
    <location>
        <position position="1"/>
    </location>
</feature>
<feature type="compositionally biased region" description="Basic and acidic residues" evidence="1">
    <location>
        <begin position="1"/>
        <end position="31"/>
    </location>
</feature>
<sequence>ARVLADRGGDGAAHRVGDDRERELPHEDRARPPRRALGGELGRDAREVARAARHHGRRPLVHARVRARALDRRRGEPHARVGAEPVHAGVRPGDAVHDRDHAGAPLVRRPGGAPVGLAGGGVAPRARLRERGGARAAEPLRAVARHDRLGEPAHRPPRHGARRDRGVRRDRARGGGEHRRGGAGHRRGADRHGRRAGGGDPRRVRLQRAREQGEPARRRGRGVRLGAHRADGARGADL</sequence>
<gene>
    <name evidence="2" type="ORF">AVDCRST_MAG11-66</name>
</gene>
<feature type="region of interest" description="Disordered" evidence="1">
    <location>
        <begin position="1"/>
        <end position="43"/>
    </location>
</feature>
<feature type="compositionally biased region" description="Basic residues" evidence="1">
    <location>
        <begin position="181"/>
        <end position="195"/>
    </location>
</feature>